<comment type="subcellular location">
    <subcellularLocation>
        <location evidence="1">Nucleus</location>
    </subcellularLocation>
</comment>
<dbReference type="SUPFAM" id="SSF48403">
    <property type="entry name" value="Ankyrin repeat"/>
    <property type="match status" value="1"/>
</dbReference>
<feature type="compositionally biased region" description="Low complexity" evidence="9">
    <location>
        <begin position="172"/>
        <end position="183"/>
    </location>
</feature>
<evidence type="ECO:0000256" key="9">
    <source>
        <dbReference type="SAM" id="MobiDB-lite"/>
    </source>
</evidence>
<dbReference type="InterPro" id="IPR002110">
    <property type="entry name" value="Ankyrin_rpt"/>
</dbReference>
<keyword evidence="4" id="KW-0677">Repeat</keyword>
<evidence type="ECO:0000259" key="11">
    <source>
        <dbReference type="PROSITE" id="PS50002"/>
    </source>
</evidence>
<dbReference type="GeneID" id="115805437"/>
<feature type="compositionally biased region" description="Low complexity" evidence="9">
    <location>
        <begin position="544"/>
        <end position="556"/>
    </location>
</feature>
<accession>A0A6J2UPP6</accession>
<dbReference type="PROSITE" id="PS50088">
    <property type="entry name" value="ANK_REPEAT"/>
    <property type="match status" value="2"/>
</dbReference>
<dbReference type="SUPFAM" id="SSF50044">
    <property type="entry name" value="SH3-domain"/>
    <property type="match status" value="1"/>
</dbReference>
<dbReference type="PRINTS" id="PR00452">
    <property type="entry name" value="SH3DOMAIN"/>
</dbReference>
<keyword evidence="10" id="KW-0732">Signal</keyword>
<dbReference type="SMART" id="SM00248">
    <property type="entry name" value="ANK"/>
    <property type="match status" value="2"/>
</dbReference>
<proteinExistence type="predicted"/>
<feature type="region of interest" description="Disordered" evidence="9">
    <location>
        <begin position="456"/>
        <end position="476"/>
    </location>
</feature>
<keyword evidence="12" id="KW-1185">Reference proteome</keyword>
<evidence type="ECO:0000256" key="4">
    <source>
        <dbReference type="ARBA" id="ARBA00022737"/>
    </source>
</evidence>
<name>A0A6J2UPP6_CHACN</name>
<dbReference type="PANTHER" id="PTHR24131:SF17">
    <property type="entry name" value="RELA-ASSOCIATED INHIBITOR ISOFORM X1"/>
    <property type="match status" value="1"/>
</dbReference>
<feature type="repeat" description="ANK" evidence="7">
    <location>
        <begin position="636"/>
        <end position="668"/>
    </location>
</feature>
<keyword evidence="3" id="KW-0053">Apoptosis</keyword>
<dbReference type="PANTHER" id="PTHR24131">
    <property type="entry name" value="APOPTOSIS-STIMULATING OF P53 PROTEIN"/>
    <property type="match status" value="1"/>
</dbReference>
<dbReference type="InterPro" id="IPR036770">
    <property type="entry name" value="Ankyrin_rpt-contain_sf"/>
</dbReference>
<feature type="compositionally biased region" description="Polar residues" evidence="9">
    <location>
        <begin position="214"/>
        <end position="229"/>
    </location>
</feature>
<feature type="compositionally biased region" description="Polar residues" evidence="9">
    <location>
        <begin position="129"/>
        <end position="155"/>
    </location>
</feature>
<dbReference type="PROSITE" id="PS50002">
    <property type="entry name" value="SH3"/>
    <property type="match status" value="1"/>
</dbReference>
<evidence type="ECO:0000313" key="13">
    <source>
        <dbReference type="RefSeq" id="XP_030621878.1"/>
    </source>
</evidence>
<evidence type="ECO:0000313" key="12">
    <source>
        <dbReference type="Proteomes" id="UP000504632"/>
    </source>
</evidence>
<keyword evidence="6" id="KW-0539">Nucleus</keyword>
<dbReference type="InterPro" id="IPR036028">
    <property type="entry name" value="SH3-like_dom_sf"/>
</dbReference>
<feature type="domain" description="SH3" evidence="11">
    <location>
        <begin position="735"/>
        <end position="795"/>
    </location>
</feature>
<keyword evidence="5 7" id="KW-0040">ANK repeat</keyword>
<organism evidence="12 13">
    <name type="scientific">Chanos chanos</name>
    <name type="common">Milkfish</name>
    <name type="synonym">Mugil chanos</name>
    <dbReference type="NCBI Taxonomy" id="29144"/>
    <lineage>
        <taxon>Eukaryota</taxon>
        <taxon>Metazoa</taxon>
        <taxon>Chordata</taxon>
        <taxon>Craniata</taxon>
        <taxon>Vertebrata</taxon>
        <taxon>Euteleostomi</taxon>
        <taxon>Actinopterygii</taxon>
        <taxon>Neopterygii</taxon>
        <taxon>Teleostei</taxon>
        <taxon>Ostariophysi</taxon>
        <taxon>Gonorynchiformes</taxon>
        <taxon>Chanidae</taxon>
        <taxon>Chanos</taxon>
    </lineage>
</organism>
<dbReference type="AlphaFoldDB" id="A0A6J2UPP6"/>
<feature type="region of interest" description="Disordered" evidence="9">
    <location>
        <begin position="539"/>
        <end position="598"/>
    </location>
</feature>
<evidence type="ECO:0000256" key="2">
    <source>
        <dbReference type="ARBA" id="ARBA00022443"/>
    </source>
</evidence>
<dbReference type="InterPro" id="IPR001452">
    <property type="entry name" value="SH3_domain"/>
</dbReference>
<feature type="repeat" description="ANK" evidence="7">
    <location>
        <begin position="669"/>
        <end position="701"/>
    </location>
</feature>
<feature type="compositionally biased region" description="Polar residues" evidence="9">
    <location>
        <begin position="569"/>
        <end position="579"/>
    </location>
</feature>
<dbReference type="GO" id="GO:0002039">
    <property type="term" value="F:p53 binding"/>
    <property type="evidence" value="ECO:0007669"/>
    <property type="project" value="InterPro"/>
</dbReference>
<feature type="region of interest" description="Disordered" evidence="9">
    <location>
        <begin position="507"/>
        <end position="526"/>
    </location>
</feature>
<dbReference type="GO" id="GO:0006915">
    <property type="term" value="P:apoptotic process"/>
    <property type="evidence" value="ECO:0007669"/>
    <property type="project" value="UniProtKB-KW"/>
</dbReference>
<dbReference type="PROSITE" id="PS50297">
    <property type="entry name" value="ANK_REP_REGION"/>
    <property type="match status" value="2"/>
</dbReference>
<dbReference type="OrthoDB" id="10038642at2759"/>
<evidence type="ECO:0000256" key="8">
    <source>
        <dbReference type="PROSITE-ProRule" id="PRU00192"/>
    </source>
</evidence>
<feature type="compositionally biased region" description="Basic and acidic residues" evidence="9">
    <location>
        <begin position="285"/>
        <end position="299"/>
    </location>
</feature>
<evidence type="ECO:0000256" key="6">
    <source>
        <dbReference type="ARBA" id="ARBA00023242"/>
    </source>
</evidence>
<feature type="compositionally biased region" description="Low complexity" evidence="9">
    <location>
        <begin position="49"/>
        <end position="89"/>
    </location>
</feature>
<dbReference type="Pfam" id="PF00018">
    <property type="entry name" value="SH3_1"/>
    <property type="match status" value="1"/>
</dbReference>
<feature type="signal peptide" evidence="10">
    <location>
        <begin position="1"/>
        <end position="18"/>
    </location>
</feature>
<dbReference type="GO" id="GO:0005634">
    <property type="term" value="C:nucleus"/>
    <property type="evidence" value="ECO:0007669"/>
    <property type="project" value="UniProtKB-SubCell"/>
</dbReference>
<feature type="compositionally biased region" description="Low complexity" evidence="9">
    <location>
        <begin position="197"/>
        <end position="209"/>
    </location>
</feature>
<dbReference type="Pfam" id="PF12796">
    <property type="entry name" value="Ank_2"/>
    <property type="match status" value="1"/>
</dbReference>
<dbReference type="GO" id="GO:0042981">
    <property type="term" value="P:regulation of apoptotic process"/>
    <property type="evidence" value="ECO:0007669"/>
    <property type="project" value="InterPro"/>
</dbReference>
<dbReference type="FunFam" id="1.25.40.20:FF:000008">
    <property type="entry name" value="Apoptosis-stimulating of p53 protein 2 isoform 1"/>
    <property type="match status" value="1"/>
</dbReference>
<protein>
    <submittedName>
        <fullName evidence="13">RelA-associated inhibitor isoform X1</fullName>
    </submittedName>
</protein>
<feature type="chain" id="PRO_5026659715" evidence="10">
    <location>
        <begin position="19"/>
        <end position="802"/>
    </location>
</feature>
<sequence length="802" mass="87720">MCVWVGAWVGACMCVVQTINDDLNSSLAMADELSREFDSLLQECKPNESTSQVPSQPSSSPSAKPQQTSTDTFSSRNFSNSSVSSSTDTELGGRGVGGSSIRSRESSSGSGGSTSLPQTPVSSVVLEPSQRSLEYLTSSSKNRSSSPVFSSQQYTPPTPRRERSSAFGQLTPPNQSPQMQRRPSPSPMITYDRGIRSSLSYSEALPSSPGLSYEPQSPRNTLHPLTNSLPPYDSSHMGHRLARSPSPQPLSQNRSSTLPRTFKTDEGMPKHRSPAQWNESDLDVSYERKPHPTYDKSDWLRPGLSSNNWKESNLDSPPSKKKDSSLPRQLTSQSATMPRNHRISVAPDQASHGHSQYSPQSIISRVSIPPTNSRARQHRPIPLSVIMRLQNPYYASAATRGPHTEPDMAQYRPAVPLAREYLPPPPPPEQRLPAYCGEVLNSGDVDAELEKIDSLKQPVTSEGPAPAEEAVPRPLSPTRLQPMVVVPEVLPNKEELLRIRSQIPRALKRRGSVDHSRPQKKAHGYQYKQMIDKLFHRKSGSQKSDLGSEASSGSSSDGEESPTAPSPQPSITNTQSPSDQKGYRSILRRNKQRKASGRRARLSPLVLLLDGSLLGELDTVQKAVQELSDPSQPNDEGMTALHNAICGGHYAVVEFLVRIGANISAPDSHGWTPLHCAASCNEKNLCEFLVRNGAAVMAVTESDGATAAQKCDPYAPGFEECESFLRGVEEAMGVENSGVLYALWSYPAQAPDELSFKEGDMVTILQKPEGVDWWWASLCGREGFVPNNYFGLFPKVRPKTLC</sequence>
<gene>
    <name evidence="13" type="primary">ppp1r13l</name>
</gene>
<dbReference type="InterPro" id="IPR047163">
    <property type="entry name" value="ASPP1/2"/>
</dbReference>
<evidence type="ECO:0000256" key="1">
    <source>
        <dbReference type="ARBA" id="ARBA00004123"/>
    </source>
</evidence>
<feature type="compositionally biased region" description="Basic residues" evidence="9">
    <location>
        <begin position="586"/>
        <end position="598"/>
    </location>
</feature>
<feature type="compositionally biased region" description="Polar residues" evidence="9">
    <location>
        <begin position="328"/>
        <end position="337"/>
    </location>
</feature>
<dbReference type="RefSeq" id="XP_030621878.1">
    <property type="nucleotide sequence ID" value="XM_030766018.1"/>
</dbReference>
<evidence type="ECO:0000256" key="10">
    <source>
        <dbReference type="SAM" id="SignalP"/>
    </source>
</evidence>
<feature type="region of interest" description="Disordered" evidence="9">
    <location>
        <begin position="45"/>
        <end position="340"/>
    </location>
</feature>
<reference evidence="13" key="1">
    <citation type="submission" date="2025-08" db="UniProtKB">
        <authorList>
            <consortium name="RefSeq"/>
        </authorList>
    </citation>
    <scope>IDENTIFICATION</scope>
</reference>
<dbReference type="InParanoid" id="A0A6J2UPP6"/>
<keyword evidence="2 8" id="KW-0728">SH3 domain</keyword>
<dbReference type="Proteomes" id="UP000504632">
    <property type="component" value="Chromosome 2"/>
</dbReference>
<evidence type="ECO:0000256" key="7">
    <source>
        <dbReference type="PROSITE-ProRule" id="PRU00023"/>
    </source>
</evidence>
<dbReference type="SMART" id="SM00326">
    <property type="entry name" value="SH3"/>
    <property type="match status" value="1"/>
</dbReference>
<feature type="compositionally biased region" description="Polar residues" evidence="9">
    <location>
        <begin position="249"/>
        <end position="259"/>
    </location>
</feature>
<evidence type="ECO:0000256" key="3">
    <source>
        <dbReference type="ARBA" id="ARBA00022703"/>
    </source>
</evidence>
<dbReference type="CTD" id="10848"/>
<dbReference type="FunCoup" id="A0A6J2UPP6">
    <property type="interactions" value="424"/>
</dbReference>
<evidence type="ECO:0000256" key="5">
    <source>
        <dbReference type="ARBA" id="ARBA00023043"/>
    </source>
</evidence>
<dbReference type="Gene3D" id="1.25.40.20">
    <property type="entry name" value="Ankyrin repeat-containing domain"/>
    <property type="match status" value="1"/>
</dbReference>